<reference evidence="1 2" key="1">
    <citation type="submission" date="2018-06" db="EMBL/GenBank/DDBJ databases">
        <authorList>
            <consortium name="Pathogen Informatics"/>
            <person name="Doyle S."/>
        </authorList>
    </citation>
    <scope>NUCLEOTIDE SEQUENCE [LARGE SCALE GENOMIC DNA]</scope>
    <source>
        <strain evidence="1 2">NCTC11227</strain>
    </source>
</reference>
<protein>
    <submittedName>
        <fullName evidence="1">Uncharacterized protein</fullName>
    </submittedName>
</protein>
<gene>
    <name evidence="1" type="ORF">NCTC11227_00483</name>
</gene>
<dbReference type="AlphaFoldDB" id="A0A378PJC9"/>
<dbReference type="EMBL" id="UGPW01000001">
    <property type="protein sequence ID" value="STY86496.1"/>
    <property type="molecule type" value="Genomic_DNA"/>
</dbReference>
<proteinExistence type="predicted"/>
<name>A0A378PJC9_9GAMM</name>
<sequence>MVSNKTSQNEEMIGIKRLWDDYEKENKNEAAKEQIIKTRKDWTWYKEKNRRKFTHTR</sequence>
<organism evidence="1 2">
    <name type="scientific">Moraxella ovis</name>
    <dbReference type="NCBI Taxonomy" id="29433"/>
    <lineage>
        <taxon>Bacteria</taxon>
        <taxon>Pseudomonadati</taxon>
        <taxon>Pseudomonadota</taxon>
        <taxon>Gammaproteobacteria</taxon>
        <taxon>Moraxellales</taxon>
        <taxon>Moraxellaceae</taxon>
        <taxon>Moraxella</taxon>
    </lineage>
</organism>
<dbReference type="RefSeq" id="WP_157079173.1">
    <property type="nucleotide sequence ID" value="NZ_CP011158.1"/>
</dbReference>
<evidence type="ECO:0000313" key="1">
    <source>
        <dbReference type="EMBL" id="STY86496.1"/>
    </source>
</evidence>
<dbReference type="Proteomes" id="UP000255102">
    <property type="component" value="Unassembled WGS sequence"/>
</dbReference>
<accession>A0A378PJC9</accession>
<evidence type="ECO:0000313" key="2">
    <source>
        <dbReference type="Proteomes" id="UP000255102"/>
    </source>
</evidence>